<dbReference type="Proteomes" id="UP000178815">
    <property type="component" value="Unassembled WGS sequence"/>
</dbReference>
<feature type="transmembrane region" description="Helical" evidence="4">
    <location>
        <begin position="274"/>
        <end position="293"/>
    </location>
</feature>
<evidence type="ECO:0000313" key="7">
    <source>
        <dbReference type="Proteomes" id="UP000178815"/>
    </source>
</evidence>
<evidence type="ECO:0000256" key="3">
    <source>
        <dbReference type="ARBA" id="ARBA00022553"/>
    </source>
</evidence>
<sequence length="544" mass="60008">MNYLVCPDSVPSFLGFFDISIAPTLLFYSYFPIVIVSLLLSIFIFFKDKYSLQSKLLLLISILFSLWILTAIIGWIAVYASTVHFSWQIIAVFEMLVFIFALYFVAVFLNKKDIDFKYKLLLGLAFLPVIASLPTALNMVSFDLINCQANNGYIWEYVYIFEVSSIVIMMYMFFNKFRSLAKGDQFRKQIVILAIGIFLFLGMFTATNVLGDSLLVYEFNLIGPIGMVAFVALLAFMIVRFKTFNTKLIGAQALVGALTAIIFAALFVREIDDVRYVLVGSILLVIAVGIMLVRGVKREIAQREKIEKLAGELAATNERQETLIHFIGHEVKGFLTKDAGAFSALCDGDFGPLPDGLRPFACQALEESRRGADSVANILKASNLKKGTVTYAKAPFDLKALVAEAVEKAKTTAEQKKLTITFAADDGSYQMTGDKAQINDHVIRNLIDNALNYTATGTVAVSLKNDAGEFVVSVKDSGIGITEEDKKRLFTEGGHGKDSQKINVHSTGYGLYIAKQITEAHGGTIRAESEGQGKGSTFVVEFPV</sequence>
<feature type="transmembrane region" description="Helical" evidence="4">
    <location>
        <begin position="248"/>
        <end position="268"/>
    </location>
</feature>
<evidence type="ECO:0000313" key="6">
    <source>
        <dbReference type="EMBL" id="OGG48895.1"/>
    </source>
</evidence>
<dbReference type="Pfam" id="PF02518">
    <property type="entry name" value="HATPase_c"/>
    <property type="match status" value="1"/>
</dbReference>
<dbReference type="PRINTS" id="PR00344">
    <property type="entry name" value="BCTRLSENSOR"/>
</dbReference>
<feature type="transmembrane region" description="Helical" evidence="4">
    <location>
        <begin position="58"/>
        <end position="79"/>
    </location>
</feature>
<dbReference type="PROSITE" id="PS50109">
    <property type="entry name" value="HIS_KIN"/>
    <property type="match status" value="1"/>
</dbReference>
<feature type="transmembrane region" description="Helical" evidence="4">
    <location>
        <begin position="85"/>
        <end position="109"/>
    </location>
</feature>
<dbReference type="SMART" id="SM00387">
    <property type="entry name" value="HATPase_c"/>
    <property type="match status" value="1"/>
</dbReference>
<dbReference type="InterPro" id="IPR003594">
    <property type="entry name" value="HATPase_dom"/>
</dbReference>
<keyword evidence="3" id="KW-0597">Phosphoprotein</keyword>
<dbReference type="PANTHER" id="PTHR43547">
    <property type="entry name" value="TWO-COMPONENT HISTIDINE KINASE"/>
    <property type="match status" value="1"/>
</dbReference>
<keyword evidence="4" id="KW-1133">Transmembrane helix</keyword>
<dbReference type="EMBL" id="MFKU01000006">
    <property type="protein sequence ID" value="OGG48895.1"/>
    <property type="molecule type" value="Genomic_DNA"/>
</dbReference>
<dbReference type="PANTHER" id="PTHR43547:SF2">
    <property type="entry name" value="HYBRID SIGNAL TRANSDUCTION HISTIDINE KINASE C"/>
    <property type="match status" value="1"/>
</dbReference>
<feature type="transmembrane region" description="Helical" evidence="4">
    <location>
        <begin position="121"/>
        <end position="142"/>
    </location>
</feature>
<evidence type="ECO:0000256" key="1">
    <source>
        <dbReference type="ARBA" id="ARBA00000085"/>
    </source>
</evidence>
<dbReference type="STRING" id="1798481.A2678_02380"/>
<feature type="transmembrane region" description="Helical" evidence="4">
    <location>
        <begin position="154"/>
        <end position="174"/>
    </location>
</feature>
<comment type="catalytic activity">
    <reaction evidence="1">
        <text>ATP + protein L-histidine = ADP + protein N-phospho-L-histidine.</text>
        <dbReference type="EC" id="2.7.13.3"/>
    </reaction>
</comment>
<feature type="transmembrane region" description="Helical" evidence="4">
    <location>
        <begin position="190"/>
        <end position="209"/>
    </location>
</feature>
<proteinExistence type="predicted"/>
<protein>
    <recommendedName>
        <fullName evidence="2">histidine kinase</fullName>
        <ecNumber evidence="2">2.7.13.3</ecNumber>
    </recommendedName>
</protein>
<feature type="domain" description="Histidine kinase" evidence="5">
    <location>
        <begin position="326"/>
        <end position="544"/>
    </location>
</feature>
<reference evidence="6 7" key="1">
    <citation type="journal article" date="2016" name="Nat. Commun.">
        <title>Thousands of microbial genomes shed light on interconnected biogeochemical processes in an aquifer system.</title>
        <authorList>
            <person name="Anantharaman K."/>
            <person name="Brown C.T."/>
            <person name="Hug L.A."/>
            <person name="Sharon I."/>
            <person name="Castelle C.J."/>
            <person name="Probst A.J."/>
            <person name="Thomas B.C."/>
            <person name="Singh A."/>
            <person name="Wilkins M.J."/>
            <person name="Karaoz U."/>
            <person name="Brodie E.L."/>
            <person name="Williams K.H."/>
            <person name="Hubbard S.S."/>
            <person name="Banfield J.F."/>
        </authorList>
    </citation>
    <scope>NUCLEOTIDE SEQUENCE [LARGE SCALE GENOMIC DNA]</scope>
</reference>
<dbReference type="Gene3D" id="3.30.565.10">
    <property type="entry name" value="Histidine kinase-like ATPase, C-terminal domain"/>
    <property type="match status" value="1"/>
</dbReference>
<keyword evidence="4" id="KW-0812">Transmembrane</keyword>
<comment type="caution">
    <text evidence="6">The sequence shown here is derived from an EMBL/GenBank/DDBJ whole genome shotgun (WGS) entry which is preliminary data.</text>
</comment>
<evidence type="ECO:0000259" key="5">
    <source>
        <dbReference type="PROSITE" id="PS50109"/>
    </source>
</evidence>
<dbReference type="AlphaFoldDB" id="A0A1F6CI93"/>
<name>A0A1F6CI93_9BACT</name>
<feature type="transmembrane region" description="Helical" evidence="4">
    <location>
        <begin position="221"/>
        <end position="241"/>
    </location>
</feature>
<organism evidence="6 7">
    <name type="scientific">Candidatus Kaiserbacteria bacterium RIFCSPHIGHO2_01_FULL_53_31</name>
    <dbReference type="NCBI Taxonomy" id="1798481"/>
    <lineage>
        <taxon>Bacteria</taxon>
        <taxon>Candidatus Kaiseribacteriota</taxon>
    </lineage>
</organism>
<dbReference type="InterPro" id="IPR036890">
    <property type="entry name" value="HATPase_C_sf"/>
</dbReference>
<feature type="transmembrane region" description="Helical" evidence="4">
    <location>
        <begin position="25"/>
        <end position="46"/>
    </location>
</feature>
<evidence type="ECO:0000256" key="4">
    <source>
        <dbReference type="SAM" id="Phobius"/>
    </source>
</evidence>
<dbReference type="EC" id="2.7.13.3" evidence="2"/>
<accession>A0A1F6CI93</accession>
<dbReference type="GO" id="GO:0000155">
    <property type="term" value="F:phosphorelay sensor kinase activity"/>
    <property type="evidence" value="ECO:0007669"/>
    <property type="project" value="TreeGrafter"/>
</dbReference>
<dbReference type="SUPFAM" id="SSF55874">
    <property type="entry name" value="ATPase domain of HSP90 chaperone/DNA topoisomerase II/histidine kinase"/>
    <property type="match status" value="1"/>
</dbReference>
<evidence type="ECO:0000256" key="2">
    <source>
        <dbReference type="ARBA" id="ARBA00012438"/>
    </source>
</evidence>
<gene>
    <name evidence="6" type="ORF">A2678_02380</name>
</gene>
<dbReference type="CDD" id="cd00075">
    <property type="entry name" value="HATPase"/>
    <property type="match status" value="1"/>
</dbReference>
<dbReference type="InterPro" id="IPR005467">
    <property type="entry name" value="His_kinase_dom"/>
</dbReference>
<dbReference type="InterPro" id="IPR004358">
    <property type="entry name" value="Sig_transdc_His_kin-like_C"/>
</dbReference>
<keyword evidence="4" id="KW-0472">Membrane</keyword>